<evidence type="ECO:0000256" key="7">
    <source>
        <dbReference type="SAM" id="SignalP"/>
    </source>
</evidence>
<proteinExistence type="predicted"/>
<protein>
    <submittedName>
        <fullName evidence="8">Uncharacterized protein</fullName>
    </submittedName>
</protein>
<keyword evidence="2" id="KW-0812">Transmembrane</keyword>
<keyword evidence="4" id="KW-1133">Transmembrane helix</keyword>
<dbReference type="AlphaFoldDB" id="A0A2K3CY03"/>
<evidence type="ECO:0000256" key="1">
    <source>
        <dbReference type="ARBA" id="ARBA00004606"/>
    </source>
</evidence>
<evidence type="ECO:0000256" key="4">
    <source>
        <dbReference type="ARBA" id="ARBA00022989"/>
    </source>
</evidence>
<reference evidence="8 9" key="1">
    <citation type="journal article" date="2007" name="Science">
        <title>The Chlamydomonas genome reveals the evolution of key animal and plant functions.</title>
        <authorList>
            <person name="Merchant S.S."/>
            <person name="Prochnik S.E."/>
            <person name="Vallon O."/>
            <person name="Harris E.H."/>
            <person name="Karpowicz S.J."/>
            <person name="Witman G.B."/>
            <person name="Terry A."/>
            <person name="Salamov A."/>
            <person name="Fritz-Laylin L.K."/>
            <person name="Marechal-Drouard L."/>
            <person name="Marshall W.F."/>
            <person name="Qu L.H."/>
            <person name="Nelson D.R."/>
            <person name="Sanderfoot A.A."/>
            <person name="Spalding M.H."/>
            <person name="Kapitonov V.V."/>
            <person name="Ren Q."/>
            <person name="Ferris P."/>
            <person name="Lindquist E."/>
            <person name="Shapiro H."/>
            <person name="Lucas S.M."/>
            <person name="Grimwood J."/>
            <person name="Schmutz J."/>
            <person name="Cardol P."/>
            <person name="Cerutti H."/>
            <person name="Chanfreau G."/>
            <person name="Chen C.L."/>
            <person name="Cognat V."/>
            <person name="Croft M.T."/>
            <person name="Dent R."/>
            <person name="Dutcher S."/>
            <person name="Fernandez E."/>
            <person name="Fukuzawa H."/>
            <person name="Gonzalez-Ballester D."/>
            <person name="Gonzalez-Halphen D."/>
            <person name="Hallmann A."/>
            <person name="Hanikenne M."/>
            <person name="Hippler M."/>
            <person name="Inwood W."/>
            <person name="Jabbari K."/>
            <person name="Kalanon M."/>
            <person name="Kuras R."/>
            <person name="Lefebvre P.A."/>
            <person name="Lemaire S.D."/>
            <person name="Lobanov A.V."/>
            <person name="Lohr M."/>
            <person name="Manuell A."/>
            <person name="Meier I."/>
            <person name="Mets L."/>
            <person name="Mittag M."/>
            <person name="Mittelmeier T."/>
            <person name="Moroney J.V."/>
            <person name="Moseley J."/>
            <person name="Napoli C."/>
            <person name="Nedelcu A.M."/>
            <person name="Niyogi K."/>
            <person name="Novoselov S.V."/>
            <person name="Paulsen I.T."/>
            <person name="Pazour G."/>
            <person name="Purton S."/>
            <person name="Ral J.P."/>
            <person name="Riano-Pachon D.M."/>
            <person name="Riekhof W."/>
            <person name="Rymarquis L."/>
            <person name="Schroda M."/>
            <person name="Stern D."/>
            <person name="Umen J."/>
            <person name="Willows R."/>
            <person name="Wilson N."/>
            <person name="Zimmer S.L."/>
            <person name="Allmer J."/>
            <person name="Balk J."/>
            <person name="Bisova K."/>
            <person name="Chen C.J."/>
            <person name="Elias M."/>
            <person name="Gendler K."/>
            <person name="Hauser C."/>
            <person name="Lamb M.R."/>
            <person name="Ledford H."/>
            <person name="Long J.C."/>
            <person name="Minagawa J."/>
            <person name="Page M.D."/>
            <person name="Pan J."/>
            <person name="Pootakham W."/>
            <person name="Roje S."/>
            <person name="Rose A."/>
            <person name="Stahlberg E."/>
            <person name="Terauchi A.M."/>
            <person name="Yang P."/>
            <person name="Ball S."/>
            <person name="Bowler C."/>
            <person name="Dieckmann C.L."/>
            <person name="Gladyshev V.N."/>
            <person name="Green P."/>
            <person name="Jorgensen R."/>
            <person name="Mayfield S."/>
            <person name="Mueller-Roeber B."/>
            <person name="Rajamani S."/>
            <person name="Sayre R.T."/>
            <person name="Brokstein P."/>
            <person name="Dubchak I."/>
            <person name="Goodstein D."/>
            <person name="Hornick L."/>
            <person name="Huang Y.W."/>
            <person name="Jhaveri J."/>
            <person name="Luo Y."/>
            <person name="Martinez D."/>
            <person name="Ngau W.C."/>
            <person name="Otillar B."/>
            <person name="Poliakov A."/>
            <person name="Porter A."/>
            <person name="Szajkowski L."/>
            <person name="Werner G."/>
            <person name="Zhou K."/>
            <person name="Grigoriev I.V."/>
            <person name="Rokhsar D.S."/>
            <person name="Grossman A.R."/>
        </authorList>
    </citation>
    <scope>NUCLEOTIDE SEQUENCE [LARGE SCALE GENOMIC DNA]</scope>
    <source>
        <strain evidence="9">CC-503</strain>
    </source>
</reference>
<dbReference type="RefSeq" id="XP_042916858.1">
    <property type="nucleotide sequence ID" value="XM_043070185.1"/>
</dbReference>
<dbReference type="Proteomes" id="UP000006906">
    <property type="component" value="Chromosome 14"/>
</dbReference>
<dbReference type="OMA" id="PAFETHC"/>
<name>A0A2K3CY03_CHLRE</name>
<keyword evidence="3" id="KW-0735">Signal-anchor</keyword>
<accession>A0A2K3CY03</accession>
<evidence type="ECO:0000313" key="9">
    <source>
        <dbReference type="Proteomes" id="UP000006906"/>
    </source>
</evidence>
<evidence type="ECO:0000256" key="3">
    <source>
        <dbReference type="ARBA" id="ARBA00022968"/>
    </source>
</evidence>
<keyword evidence="6" id="KW-0325">Glycoprotein</keyword>
<sequence>MVAFAALAALAWTPLARAQVFDEAAIAGANAQAIADCFKGQDCLAKRTTWDHFTQDLPSCMVAARVWWSRRPAGIPVTLVTQASAERLDQLRAQCATWRGPLAAALYLPLYNPSSHELSAESKQKLQAMVAAIEELFQNTESGGSSNGPGCQLRLILLYELFADPKAMVLYPVNSLRNWARLMADTDLITNIDVDMIPSASISDVLADATKRSLYEQGCRSGSVYVWPAFETHCAGASYADNVAVQGKSSLSEALKKCLRRMRPKAPFSHNATNYDKWMTATEPYTITYSPQFEPWFLSWRWGTLWYDYRYRGYGKNKIVQAAAMNATGTSWLVSPDGYLVHRKHTESRVRKEFLKAKFSRKDMDALRGTVYEHVESLWKATGQELAAGTYMARLERGFTACMEQLPWWKRGESG</sequence>
<organism evidence="8 9">
    <name type="scientific">Chlamydomonas reinhardtii</name>
    <name type="common">Chlamydomonas smithii</name>
    <dbReference type="NCBI Taxonomy" id="3055"/>
    <lineage>
        <taxon>Eukaryota</taxon>
        <taxon>Viridiplantae</taxon>
        <taxon>Chlorophyta</taxon>
        <taxon>core chlorophytes</taxon>
        <taxon>Chlorophyceae</taxon>
        <taxon>CS clade</taxon>
        <taxon>Chlamydomonadales</taxon>
        <taxon>Chlamydomonadaceae</taxon>
        <taxon>Chlamydomonas</taxon>
    </lineage>
</organism>
<keyword evidence="9" id="KW-1185">Reference proteome</keyword>
<dbReference type="GO" id="GO:0042285">
    <property type="term" value="F:xylosyltransferase activity"/>
    <property type="evidence" value="ECO:0000318"/>
    <property type="project" value="GO_Central"/>
</dbReference>
<dbReference type="GO" id="GO:0015020">
    <property type="term" value="F:glucuronosyltransferase activity"/>
    <property type="evidence" value="ECO:0000318"/>
    <property type="project" value="GO_Central"/>
</dbReference>
<dbReference type="GO" id="GO:0016020">
    <property type="term" value="C:membrane"/>
    <property type="evidence" value="ECO:0007669"/>
    <property type="project" value="UniProtKB-SubCell"/>
</dbReference>
<dbReference type="Gramene" id="PNW73161">
    <property type="protein sequence ID" value="PNW73161"/>
    <property type="gene ID" value="CHLRE_14g621250v5"/>
</dbReference>
<dbReference type="InterPro" id="IPR051292">
    <property type="entry name" value="Xyl/GlcA_transferase"/>
</dbReference>
<gene>
    <name evidence="8" type="ORF">CHLRE_14g621250v5</name>
</gene>
<feature type="signal peptide" evidence="7">
    <location>
        <begin position="1"/>
        <end position="18"/>
    </location>
</feature>
<dbReference type="PANTHER" id="PTHR12270">
    <property type="entry name" value="GLYCOSYLTRANSFERASE-RELATED"/>
    <property type="match status" value="1"/>
</dbReference>
<dbReference type="PANTHER" id="PTHR12270:SF52">
    <property type="entry name" value="GLYCOSYLTRANSFERASE-LIKE PROTEIN GNT13-RELATED"/>
    <property type="match status" value="1"/>
</dbReference>
<dbReference type="EMBL" id="CM008975">
    <property type="protein sequence ID" value="PNW73161.1"/>
    <property type="molecule type" value="Genomic_DNA"/>
</dbReference>
<dbReference type="Pfam" id="PF13896">
    <property type="entry name" value="Glyco_transf_49"/>
    <property type="match status" value="1"/>
</dbReference>
<keyword evidence="7" id="KW-0732">Signal</keyword>
<evidence type="ECO:0000256" key="2">
    <source>
        <dbReference type="ARBA" id="ARBA00022692"/>
    </source>
</evidence>
<feature type="chain" id="PRO_5014441584" evidence="7">
    <location>
        <begin position="19"/>
        <end position="415"/>
    </location>
</feature>
<dbReference type="GeneID" id="5715900"/>
<evidence type="ECO:0000256" key="6">
    <source>
        <dbReference type="ARBA" id="ARBA00023180"/>
    </source>
</evidence>
<dbReference type="KEGG" id="cre:CHLRE_14g621250v5"/>
<dbReference type="InParanoid" id="A0A2K3CY03"/>
<evidence type="ECO:0000256" key="5">
    <source>
        <dbReference type="ARBA" id="ARBA00023136"/>
    </source>
</evidence>
<comment type="subcellular location">
    <subcellularLocation>
        <location evidence="1">Membrane</location>
        <topology evidence="1">Single-pass type II membrane protein</topology>
    </subcellularLocation>
</comment>
<keyword evidence="5" id="KW-0472">Membrane</keyword>
<dbReference type="GO" id="GO:0035269">
    <property type="term" value="P:protein O-linked glycosylation via mannose"/>
    <property type="evidence" value="ECO:0000318"/>
    <property type="project" value="GO_Central"/>
</dbReference>
<evidence type="ECO:0000313" key="8">
    <source>
        <dbReference type="EMBL" id="PNW73161.1"/>
    </source>
</evidence>
<dbReference type="OrthoDB" id="411524at2759"/>